<evidence type="ECO:0000313" key="6">
    <source>
        <dbReference type="EMBL" id="CAF9903202.1"/>
    </source>
</evidence>
<dbReference type="Gene3D" id="3.90.1590.10">
    <property type="entry name" value="glutathione-dependent formaldehyde- activating enzyme (gfa)"/>
    <property type="match status" value="1"/>
</dbReference>
<dbReference type="Pfam" id="PF04828">
    <property type="entry name" value="GFA"/>
    <property type="match status" value="1"/>
</dbReference>
<evidence type="ECO:0000259" key="5">
    <source>
        <dbReference type="PROSITE" id="PS51891"/>
    </source>
</evidence>
<keyword evidence="2" id="KW-0479">Metal-binding</keyword>
<dbReference type="PANTHER" id="PTHR33337">
    <property type="entry name" value="GFA DOMAIN-CONTAINING PROTEIN"/>
    <property type="match status" value="1"/>
</dbReference>
<organism evidence="6 7">
    <name type="scientific">Gomphillus americanus</name>
    <dbReference type="NCBI Taxonomy" id="1940652"/>
    <lineage>
        <taxon>Eukaryota</taxon>
        <taxon>Fungi</taxon>
        <taxon>Dikarya</taxon>
        <taxon>Ascomycota</taxon>
        <taxon>Pezizomycotina</taxon>
        <taxon>Lecanoromycetes</taxon>
        <taxon>OSLEUM clade</taxon>
        <taxon>Ostropomycetidae</taxon>
        <taxon>Ostropales</taxon>
        <taxon>Graphidaceae</taxon>
        <taxon>Gomphilloideae</taxon>
        <taxon>Gomphillus</taxon>
    </lineage>
</organism>
<evidence type="ECO:0000256" key="2">
    <source>
        <dbReference type="ARBA" id="ARBA00022723"/>
    </source>
</evidence>
<dbReference type="PANTHER" id="PTHR33337:SF8">
    <property type="entry name" value="CENP-V_GFA DOMAIN-CONTAINING PROTEIN"/>
    <property type="match status" value="1"/>
</dbReference>
<dbReference type="GO" id="GO:0016846">
    <property type="term" value="F:carbon-sulfur lyase activity"/>
    <property type="evidence" value="ECO:0007669"/>
    <property type="project" value="InterPro"/>
</dbReference>
<evidence type="ECO:0000256" key="1">
    <source>
        <dbReference type="ARBA" id="ARBA00005495"/>
    </source>
</evidence>
<dbReference type="PROSITE" id="PS51891">
    <property type="entry name" value="CENP_V_GFA"/>
    <property type="match status" value="1"/>
</dbReference>
<dbReference type="AlphaFoldDB" id="A0A8H3HUR4"/>
<keyword evidence="4" id="KW-0456">Lyase</keyword>
<comment type="caution">
    <text evidence="6">The sequence shown here is derived from an EMBL/GenBank/DDBJ whole genome shotgun (WGS) entry which is preliminary data.</text>
</comment>
<dbReference type="InterPro" id="IPR011057">
    <property type="entry name" value="Mss4-like_sf"/>
</dbReference>
<feature type="domain" description="CENP-V/GFA" evidence="5">
    <location>
        <begin position="27"/>
        <end position="151"/>
    </location>
</feature>
<reference evidence="6" key="1">
    <citation type="submission" date="2021-03" db="EMBL/GenBank/DDBJ databases">
        <authorList>
            <person name="Tagirdzhanova G."/>
        </authorList>
    </citation>
    <scope>NUCLEOTIDE SEQUENCE</scope>
</reference>
<dbReference type="EMBL" id="CAJPDQ010000001">
    <property type="protein sequence ID" value="CAF9903202.1"/>
    <property type="molecule type" value="Genomic_DNA"/>
</dbReference>
<comment type="similarity">
    <text evidence="1">Belongs to the Gfa family.</text>
</comment>
<keyword evidence="3" id="KW-0862">Zinc</keyword>
<dbReference type="Proteomes" id="UP000664169">
    <property type="component" value="Unassembled WGS sequence"/>
</dbReference>
<evidence type="ECO:0000256" key="4">
    <source>
        <dbReference type="ARBA" id="ARBA00023239"/>
    </source>
</evidence>
<gene>
    <name evidence="6" type="ORF">GOMPHAMPRED_000129</name>
</gene>
<evidence type="ECO:0000313" key="7">
    <source>
        <dbReference type="Proteomes" id="UP000664169"/>
    </source>
</evidence>
<proteinExistence type="inferred from homology"/>
<evidence type="ECO:0000256" key="3">
    <source>
        <dbReference type="ARBA" id="ARBA00022833"/>
    </source>
</evidence>
<sequence length="185" mass="20728">MAEGFATSDKSKPYVTNNSVATDRGYKDGLATATCLCGAVQLAFPVEGPGLVNTFVCNCTDCRKLTASMFASNFAIKNEYLRHIRGKENMTQWKNTVTPIRPNTSMTDFFCKTCGTLMYRVSSSFPEVPILRIGSVDDLRLHETKLKPQWEQFTKDRVDWLNGVQIEGIKRVEGNSDTYVLETMS</sequence>
<dbReference type="OrthoDB" id="428768at2759"/>
<dbReference type="InterPro" id="IPR006913">
    <property type="entry name" value="CENP-V/GFA"/>
</dbReference>
<protein>
    <recommendedName>
        <fullName evidence="5">CENP-V/GFA domain-containing protein</fullName>
    </recommendedName>
</protein>
<accession>A0A8H3HUR4</accession>
<keyword evidence="7" id="KW-1185">Reference proteome</keyword>
<dbReference type="SUPFAM" id="SSF51316">
    <property type="entry name" value="Mss4-like"/>
    <property type="match status" value="1"/>
</dbReference>
<name>A0A8H3HUR4_9LECA</name>
<dbReference type="GO" id="GO:0046872">
    <property type="term" value="F:metal ion binding"/>
    <property type="evidence" value="ECO:0007669"/>
    <property type="project" value="UniProtKB-KW"/>
</dbReference>